<accession>A0A816TNV8</accession>
<protein>
    <submittedName>
        <fullName evidence="1">(rape) hypothetical protein</fullName>
    </submittedName>
</protein>
<proteinExistence type="predicted"/>
<feature type="non-terminal residue" evidence="1">
    <location>
        <position position="1"/>
    </location>
</feature>
<evidence type="ECO:0000313" key="1">
    <source>
        <dbReference type="EMBL" id="CAF2093986.1"/>
    </source>
</evidence>
<dbReference type="AlphaFoldDB" id="A0A816TNV8"/>
<dbReference type="EMBL" id="HG994359">
    <property type="protein sequence ID" value="CAF2093986.1"/>
    <property type="molecule type" value="Genomic_DNA"/>
</dbReference>
<dbReference type="Proteomes" id="UP001295469">
    <property type="component" value="Chromosome A05"/>
</dbReference>
<reference evidence="1" key="1">
    <citation type="submission" date="2021-01" db="EMBL/GenBank/DDBJ databases">
        <authorList>
            <consortium name="Genoscope - CEA"/>
            <person name="William W."/>
        </authorList>
    </citation>
    <scope>NUCLEOTIDE SEQUENCE</scope>
</reference>
<name>A0A816TNV8_BRANA</name>
<gene>
    <name evidence="1" type="ORF">DARMORV10_A05P03420.1</name>
</gene>
<organism evidence="1">
    <name type="scientific">Brassica napus</name>
    <name type="common">Rape</name>
    <dbReference type="NCBI Taxonomy" id="3708"/>
    <lineage>
        <taxon>Eukaryota</taxon>
        <taxon>Viridiplantae</taxon>
        <taxon>Streptophyta</taxon>
        <taxon>Embryophyta</taxon>
        <taxon>Tracheophyta</taxon>
        <taxon>Spermatophyta</taxon>
        <taxon>Magnoliopsida</taxon>
        <taxon>eudicotyledons</taxon>
        <taxon>Gunneridae</taxon>
        <taxon>Pentapetalae</taxon>
        <taxon>rosids</taxon>
        <taxon>malvids</taxon>
        <taxon>Brassicales</taxon>
        <taxon>Brassicaceae</taxon>
        <taxon>Brassiceae</taxon>
        <taxon>Brassica</taxon>
    </lineage>
</organism>
<sequence>WNLLFVTNVYIYIILLRVHLPVHVNDMIIFKLCHYNKLVISSLSQLLSITKPLHLSLSL</sequence>